<accession>A0A940M9L4</accession>
<dbReference type="AlphaFoldDB" id="A0A940M9L4"/>
<comment type="caution">
    <text evidence="3">The sequence shown here is derived from an EMBL/GenBank/DDBJ whole genome shotgun (WGS) entry which is preliminary data.</text>
</comment>
<dbReference type="InterPro" id="IPR029058">
    <property type="entry name" value="AB_hydrolase_fold"/>
</dbReference>
<evidence type="ECO:0000256" key="1">
    <source>
        <dbReference type="ARBA" id="ARBA00007169"/>
    </source>
</evidence>
<dbReference type="Pfam" id="PF00975">
    <property type="entry name" value="Thioesterase"/>
    <property type="match status" value="1"/>
</dbReference>
<keyword evidence="4" id="KW-1185">Reference proteome</keyword>
<feature type="domain" description="Thioesterase" evidence="2">
    <location>
        <begin position="22"/>
        <end position="240"/>
    </location>
</feature>
<sequence>MTSVRPRWALTRPRHAPAALRMYCFPHSGGSPGEYMRWASCLPDTEIWGIQAPGRGSRISEAPHTDMAELVDALLTHVDFGEPCVFFGHSLGALVAYEAAQALRERGRPGPQALVLSATAAPHALRRNASLHGLDGAELVEAIERTHGPVSADIHEDPELREMLLVALRGDLDIVSGYRHRPRPPLTCPITVFGGSDDDERTSDLRAWRDYTTGPFDFRLFPGDHFYFRERPDEFFAALRRALPKPTARAVPGVRPMAAAPVLP</sequence>
<dbReference type="InterPro" id="IPR001031">
    <property type="entry name" value="Thioesterase"/>
</dbReference>
<evidence type="ECO:0000313" key="4">
    <source>
        <dbReference type="Proteomes" id="UP000670475"/>
    </source>
</evidence>
<dbReference type="GO" id="GO:0008610">
    <property type="term" value="P:lipid biosynthetic process"/>
    <property type="evidence" value="ECO:0007669"/>
    <property type="project" value="TreeGrafter"/>
</dbReference>
<comment type="similarity">
    <text evidence="1">Belongs to the thioesterase family.</text>
</comment>
<reference evidence="3" key="1">
    <citation type="submission" date="2021-03" db="EMBL/GenBank/DDBJ databases">
        <title>Whole genome sequence of Streptomyces bomunensis MMS17-BM035.</title>
        <authorList>
            <person name="Lee J.H."/>
        </authorList>
    </citation>
    <scope>NUCLEOTIDE SEQUENCE</scope>
    <source>
        <strain evidence="3">MMS17-BM035</strain>
    </source>
</reference>
<dbReference type="Proteomes" id="UP000670475">
    <property type="component" value="Unassembled WGS sequence"/>
</dbReference>
<gene>
    <name evidence="3" type="ORF">JFN87_05040</name>
</gene>
<evidence type="ECO:0000313" key="3">
    <source>
        <dbReference type="EMBL" id="MBP0456872.1"/>
    </source>
</evidence>
<dbReference type="PANTHER" id="PTHR11487:SF0">
    <property type="entry name" value="S-ACYL FATTY ACID SYNTHASE THIOESTERASE, MEDIUM CHAIN"/>
    <property type="match status" value="1"/>
</dbReference>
<dbReference type="RefSeq" id="WP_209338652.1">
    <property type="nucleotide sequence ID" value="NZ_JAGIQL010000011.1"/>
</dbReference>
<dbReference type="InterPro" id="IPR012223">
    <property type="entry name" value="TEII"/>
</dbReference>
<proteinExistence type="inferred from homology"/>
<dbReference type="SUPFAM" id="SSF53474">
    <property type="entry name" value="alpha/beta-Hydrolases"/>
    <property type="match status" value="1"/>
</dbReference>
<dbReference type="PANTHER" id="PTHR11487">
    <property type="entry name" value="THIOESTERASE"/>
    <property type="match status" value="1"/>
</dbReference>
<name>A0A940M9L4_9ACTN</name>
<protein>
    <submittedName>
        <fullName evidence="3">Thioesterase</fullName>
    </submittedName>
</protein>
<organism evidence="3 4">
    <name type="scientific">Streptomyces montanisoli</name>
    <dbReference type="NCBI Taxonomy" id="2798581"/>
    <lineage>
        <taxon>Bacteria</taxon>
        <taxon>Bacillati</taxon>
        <taxon>Actinomycetota</taxon>
        <taxon>Actinomycetes</taxon>
        <taxon>Kitasatosporales</taxon>
        <taxon>Streptomycetaceae</taxon>
        <taxon>Streptomyces</taxon>
    </lineage>
</organism>
<dbReference type="EMBL" id="JAGIQL010000011">
    <property type="protein sequence ID" value="MBP0456872.1"/>
    <property type="molecule type" value="Genomic_DNA"/>
</dbReference>
<evidence type="ECO:0000259" key="2">
    <source>
        <dbReference type="Pfam" id="PF00975"/>
    </source>
</evidence>
<dbReference type="Gene3D" id="3.40.50.1820">
    <property type="entry name" value="alpha/beta hydrolase"/>
    <property type="match status" value="1"/>
</dbReference>